<dbReference type="Proteomes" id="UP000642938">
    <property type="component" value="Unassembled WGS sequence"/>
</dbReference>
<sequence>MDKKQHLLDTALKLFVEFGFHGTPTAKIAKEAGLSSGTLFYFFSTKDELVTSLYVDIKGKMTAAIMADIEGETSIKRLIEGYFKTPLFWALNNPIEFSFTVQFSNSPYLNQLAAKEIDSHIKPFLTILKRGVKEGVLKKIDPELIFALVRGHTFSIHQYLIEHPASLKKQSQIIETAFSIIWDMIAV</sequence>
<dbReference type="PRINTS" id="PR00455">
    <property type="entry name" value="HTHTETR"/>
</dbReference>
<reference evidence="5 6" key="3">
    <citation type="submission" date="2020-08" db="EMBL/GenBank/DDBJ databases">
        <title>Genomic Encyclopedia of Type Strains, Phase IV (KMG-IV): sequencing the most valuable type-strain genomes for metagenomic binning, comparative biology and taxonomic classification.</title>
        <authorList>
            <person name="Goeker M."/>
        </authorList>
    </citation>
    <scope>NUCLEOTIDE SEQUENCE [LARGE SCALE GENOMIC DNA]</scope>
    <source>
        <strain evidence="5 6">DSM 100774</strain>
    </source>
</reference>
<dbReference type="AlphaFoldDB" id="A0A7W6KC62"/>
<dbReference type="Gene3D" id="1.10.357.10">
    <property type="entry name" value="Tetracycline Repressor, domain 2"/>
    <property type="match status" value="1"/>
</dbReference>
<dbReference type="InterPro" id="IPR001647">
    <property type="entry name" value="HTH_TetR"/>
</dbReference>
<dbReference type="Proteomes" id="UP000532273">
    <property type="component" value="Unassembled WGS sequence"/>
</dbReference>
<keyword evidence="7" id="KW-1185">Reference proteome</keyword>
<evidence type="ECO:0000259" key="3">
    <source>
        <dbReference type="PROSITE" id="PS50977"/>
    </source>
</evidence>
<evidence type="ECO:0000256" key="1">
    <source>
        <dbReference type="ARBA" id="ARBA00023125"/>
    </source>
</evidence>
<name>A0A7W6KC62_9SPHI</name>
<dbReference type="GO" id="GO:0003677">
    <property type="term" value="F:DNA binding"/>
    <property type="evidence" value="ECO:0007669"/>
    <property type="project" value="UniProtKB-UniRule"/>
</dbReference>
<evidence type="ECO:0000313" key="6">
    <source>
        <dbReference type="Proteomes" id="UP000532273"/>
    </source>
</evidence>
<dbReference type="PROSITE" id="PS50977">
    <property type="entry name" value="HTH_TETR_2"/>
    <property type="match status" value="1"/>
</dbReference>
<dbReference type="SUPFAM" id="SSF46689">
    <property type="entry name" value="Homeodomain-like"/>
    <property type="match status" value="1"/>
</dbReference>
<protein>
    <submittedName>
        <fullName evidence="5">AcrR family transcriptional regulator</fullName>
    </submittedName>
    <submittedName>
        <fullName evidence="4">TetR family transcriptional regulator</fullName>
    </submittedName>
</protein>
<reference evidence="4" key="4">
    <citation type="submission" date="2024-05" db="EMBL/GenBank/DDBJ databases">
        <authorList>
            <person name="Sun Q."/>
            <person name="Zhou Y."/>
        </authorList>
    </citation>
    <scope>NUCLEOTIDE SEQUENCE</scope>
    <source>
        <strain evidence="4">CGMCC 1.15287</strain>
    </source>
</reference>
<dbReference type="EMBL" id="BMHZ01000003">
    <property type="protein sequence ID" value="GGH10138.1"/>
    <property type="molecule type" value="Genomic_DNA"/>
</dbReference>
<reference evidence="4" key="1">
    <citation type="journal article" date="2014" name="Int. J. Syst. Evol. Microbiol.">
        <title>Complete genome of a new Firmicutes species belonging to the dominant human colonic microbiota ('Ruminococcus bicirculans') reveals two chromosomes and a selective capacity to utilize plant glucans.</title>
        <authorList>
            <consortium name="NISC Comparative Sequencing Program"/>
            <person name="Wegmann U."/>
            <person name="Louis P."/>
            <person name="Goesmann A."/>
            <person name="Henrissat B."/>
            <person name="Duncan S.H."/>
            <person name="Flint H.J."/>
        </authorList>
    </citation>
    <scope>NUCLEOTIDE SEQUENCE</scope>
    <source>
        <strain evidence="4">CGMCC 1.15287</strain>
    </source>
</reference>
<dbReference type="InterPro" id="IPR032551">
    <property type="entry name" value="BscR_C"/>
</dbReference>
<evidence type="ECO:0000313" key="4">
    <source>
        <dbReference type="EMBL" id="GGH10138.1"/>
    </source>
</evidence>
<feature type="DNA-binding region" description="H-T-H motif" evidence="2">
    <location>
        <begin position="24"/>
        <end position="43"/>
    </location>
</feature>
<dbReference type="PANTHER" id="PTHR30055">
    <property type="entry name" value="HTH-TYPE TRANSCRIPTIONAL REGULATOR RUTR"/>
    <property type="match status" value="1"/>
</dbReference>
<dbReference type="Pfam" id="PF16295">
    <property type="entry name" value="TetR_C_10"/>
    <property type="match status" value="1"/>
</dbReference>
<organism evidence="5 6">
    <name type="scientific">Pedobacter zeae</name>
    <dbReference type="NCBI Taxonomy" id="1737356"/>
    <lineage>
        <taxon>Bacteria</taxon>
        <taxon>Pseudomonadati</taxon>
        <taxon>Bacteroidota</taxon>
        <taxon>Sphingobacteriia</taxon>
        <taxon>Sphingobacteriales</taxon>
        <taxon>Sphingobacteriaceae</taxon>
        <taxon>Pedobacter</taxon>
    </lineage>
</organism>
<gene>
    <name evidence="4" type="ORF">GCM10007422_28620</name>
    <name evidence="5" type="ORF">GGQ60_003087</name>
</gene>
<comment type="caution">
    <text evidence="5">The sequence shown here is derived from an EMBL/GenBank/DDBJ whole genome shotgun (WGS) entry which is preliminary data.</text>
</comment>
<dbReference type="PANTHER" id="PTHR30055:SF222">
    <property type="entry name" value="REGULATORY PROTEIN"/>
    <property type="match status" value="1"/>
</dbReference>
<dbReference type="RefSeq" id="WP_183765860.1">
    <property type="nucleotide sequence ID" value="NZ_BMHZ01000003.1"/>
</dbReference>
<dbReference type="InterPro" id="IPR036271">
    <property type="entry name" value="Tet_transcr_reg_TetR-rel_C_sf"/>
</dbReference>
<dbReference type="InterPro" id="IPR009057">
    <property type="entry name" value="Homeodomain-like_sf"/>
</dbReference>
<dbReference type="Pfam" id="PF00440">
    <property type="entry name" value="TetR_N"/>
    <property type="match status" value="1"/>
</dbReference>
<feature type="domain" description="HTH tetR-type" evidence="3">
    <location>
        <begin position="1"/>
        <end position="61"/>
    </location>
</feature>
<reference evidence="7" key="2">
    <citation type="journal article" date="2019" name="Int. J. Syst. Evol. Microbiol.">
        <title>The Global Catalogue of Microorganisms (GCM) 10K type strain sequencing project: providing services to taxonomists for standard genome sequencing and annotation.</title>
        <authorList>
            <consortium name="The Broad Institute Genomics Platform"/>
            <consortium name="The Broad Institute Genome Sequencing Center for Infectious Disease"/>
            <person name="Wu L."/>
            <person name="Ma J."/>
        </authorList>
    </citation>
    <scope>NUCLEOTIDE SEQUENCE [LARGE SCALE GENOMIC DNA]</scope>
    <source>
        <strain evidence="7">CGMCC 1.15287</strain>
    </source>
</reference>
<keyword evidence="1 2" id="KW-0238">DNA-binding</keyword>
<evidence type="ECO:0000313" key="5">
    <source>
        <dbReference type="EMBL" id="MBB4109078.1"/>
    </source>
</evidence>
<proteinExistence type="predicted"/>
<dbReference type="SUPFAM" id="SSF48498">
    <property type="entry name" value="Tetracyclin repressor-like, C-terminal domain"/>
    <property type="match status" value="1"/>
</dbReference>
<accession>A0A7W6KC62</accession>
<dbReference type="InterPro" id="IPR050109">
    <property type="entry name" value="HTH-type_TetR-like_transc_reg"/>
</dbReference>
<evidence type="ECO:0000313" key="7">
    <source>
        <dbReference type="Proteomes" id="UP000642938"/>
    </source>
</evidence>
<evidence type="ECO:0000256" key="2">
    <source>
        <dbReference type="PROSITE-ProRule" id="PRU00335"/>
    </source>
</evidence>
<dbReference type="EMBL" id="JACIEF010000003">
    <property type="protein sequence ID" value="MBB4109078.1"/>
    <property type="molecule type" value="Genomic_DNA"/>
</dbReference>